<evidence type="ECO:0000313" key="3">
    <source>
        <dbReference type="Proteomes" id="UP000679352"/>
    </source>
</evidence>
<dbReference type="InterPro" id="IPR036736">
    <property type="entry name" value="ACP-like_sf"/>
</dbReference>
<feature type="domain" description="Carrier" evidence="1">
    <location>
        <begin position="1"/>
        <end position="81"/>
    </location>
</feature>
<dbReference type="SUPFAM" id="SSF47336">
    <property type="entry name" value="ACP-like"/>
    <property type="match status" value="1"/>
</dbReference>
<dbReference type="AlphaFoldDB" id="A0A975PBC0"/>
<sequence length="88" mass="9738">MTTPFITAIETALTEVVGRPVTGLVPETRFDRDLDLDSYMFVQFLLALEDQVPGLRFDPEAIGQHEFNLVSSLCDYIAQNSGAQTDDA</sequence>
<dbReference type="RefSeq" id="WP_215505054.1">
    <property type="nucleotide sequence ID" value="NZ_CP076362.1"/>
</dbReference>
<evidence type="ECO:0000259" key="1">
    <source>
        <dbReference type="PROSITE" id="PS50075"/>
    </source>
</evidence>
<dbReference type="EMBL" id="CP076362">
    <property type="protein sequence ID" value="QWK92266.1"/>
    <property type="molecule type" value="Genomic_DNA"/>
</dbReference>
<organism evidence="2 3">
    <name type="scientific">Gemmobacter fulvus</name>
    <dbReference type="NCBI Taxonomy" id="2840474"/>
    <lineage>
        <taxon>Bacteria</taxon>
        <taxon>Pseudomonadati</taxon>
        <taxon>Pseudomonadota</taxon>
        <taxon>Alphaproteobacteria</taxon>
        <taxon>Rhodobacterales</taxon>
        <taxon>Paracoccaceae</taxon>
        <taxon>Gemmobacter</taxon>
    </lineage>
</organism>
<reference evidence="2" key="1">
    <citation type="submission" date="2021-06" db="EMBL/GenBank/DDBJ databases">
        <authorList>
            <person name="Lee C.-S."/>
            <person name="Jin L."/>
        </authorList>
    </citation>
    <scope>NUCLEOTIDE SEQUENCE</scope>
    <source>
        <strain evidence="2">Con5</strain>
        <plasmid evidence="2">p1</plasmid>
    </source>
</reference>
<dbReference type="Gene3D" id="1.10.1200.10">
    <property type="entry name" value="ACP-like"/>
    <property type="match status" value="1"/>
</dbReference>
<evidence type="ECO:0000313" key="2">
    <source>
        <dbReference type="EMBL" id="QWK92266.1"/>
    </source>
</evidence>
<dbReference type="InterPro" id="IPR009081">
    <property type="entry name" value="PP-bd_ACP"/>
</dbReference>
<accession>A0A975PBC0</accession>
<protein>
    <submittedName>
        <fullName evidence="2">Acyl carrier protein</fullName>
    </submittedName>
</protein>
<gene>
    <name evidence="2" type="ORF">KM031_18425</name>
</gene>
<dbReference type="Proteomes" id="UP000679352">
    <property type="component" value="Plasmid p1"/>
</dbReference>
<keyword evidence="3" id="KW-1185">Reference proteome</keyword>
<geneLocation type="plasmid" evidence="2 3">
    <name>p1</name>
</geneLocation>
<keyword evidence="2" id="KW-0614">Plasmid</keyword>
<dbReference type="Pfam" id="PF00550">
    <property type="entry name" value="PP-binding"/>
    <property type="match status" value="1"/>
</dbReference>
<name>A0A975PBC0_9RHOB</name>
<dbReference type="KEGG" id="gfu:KM031_18425"/>
<dbReference type="PROSITE" id="PS50075">
    <property type="entry name" value="CARRIER"/>
    <property type="match status" value="1"/>
</dbReference>
<proteinExistence type="predicted"/>